<comment type="similarity">
    <text evidence="4">Belongs to the LptA family.</text>
</comment>
<dbReference type="InterPro" id="IPR052037">
    <property type="entry name" value="LPS_export_LptA"/>
</dbReference>
<dbReference type="AlphaFoldDB" id="A0A643FAP6"/>
<sequence length="209" mass="22227" precursor="true">MPITMPLRRPSTALALSILLTGMGSAVHAEKADRQQPLVVESDGKQSAQVDLARKLTVVSGNVSIAQGSMLIRADRVEVREPQDGVYNAVAYSWPSQQATFRQKRDRENEYIEAQADRIEYDGASEKVKFLGNAWLRMRRAGVVTDEASGAIITYDQKVDTVIFDGEAPTVKPGVVPGKVRLVFTPRSASAPAAASAAGSGASAAGAGQ</sequence>
<dbReference type="PANTHER" id="PTHR36504:SF1">
    <property type="entry name" value="LIPOPOLYSACCHARIDE EXPORT SYSTEM PROTEIN LPTA"/>
    <property type="match status" value="1"/>
</dbReference>
<dbReference type="Pfam" id="PF03968">
    <property type="entry name" value="LptD_N"/>
    <property type="match status" value="1"/>
</dbReference>
<evidence type="ECO:0000256" key="1">
    <source>
        <dbReference type="ARBA" id="ARBA00022448"/>
    </source>
</evidence>
<dbReference type="Gene3D" id="2.60.450.10">
    <property type="entry name" value="Lipopolysaccharide (LPS) transport protein A like domain"/>
    <property type="match status" value="1"/>
</dbReference>
<dbReference type="HAMAP" id="MF_01914">
    <property type="entry name" value="LPS_assembly_LptA"/>
    <property type="match status" value="1"/>
</dbReference>
<feature type="domain" description="Organic solvent tolerance-like N-terminal" evidence="5">
    <location>
        <begin position="47"/>
        <end position="158"/>
    </location>
</feature>
<accession>A0A643FAP6</accession>
<dbReference type="InterPro" id="IPR005653">
    <property type="entry name" value="OstA-like_N"/>
</dbReference>
<dbReference type="PANTHER" id="PTHR36504">
    <property type="entry name" value="LIPOPOLYSACCHARIDE EXPORT SYSTEM PROTEIN LPTA"/>
    <property type="match status" value="1"/>
</dbReference>
<evidence type="ECO:0000256" key="4">
    <source>
        <dbReference type="HAMAP-Rule" id="MF_01914"/>
    </source>
</evidence>
<dbReference type="GO" id="GO:0001530">
    <property type="term" value="F:lipopolysaccharide binding"/>
    <property type="evidence" value="ECO:0007669"/>
    <property type="project" value="InterPro"/>
</dbReference>
<dbReference type="GO" id="GO:0017089">
    <property type="term" value="F:glycolipid transfer activity"/>
    <property type="evidence" value="ECO:0007669"/>
    <property type="project" value="TreeGrafter"/>
</dbReference>
<dbReference type="GO" id="GO:0030288">
    <property type="term" value="C:outer membrane-bounded periplasmic space"/>
    <property type="evidence" value="ECO:0007669"/>
    <property type="project" value="TreeGrafter"/>
</dbReference>
<evidence type="ECO:0000259" key="5">
    <source>
        <dbReference type="Pfam" id="PF03968"/>
    </source>
</evidence>
<dbReference type="GO" id="GO:0015920">
    <property type="term" value="P:lipopolysaccharide transport"/>
    <property type="evidence" value="ECO:0007669"/>
    <property type="project" value="UniProtKB-UniRule"/>
</dbReference>
<keyword evidence="3 4" id="KW-0574">Periplasm</keyword>
<comment type="function">
    <text evidence="4">Involved in the assembly of lipopolysaccharide (LPS). Required for the translocation of LPS from the inner membrane to the outer membrane.</text>
</comment>
<comment type="subcellular location">
    <subcellularLocation>
        <location evidence="4">Periplasm</location>
    </subcellularLocation>
</comment>
<comment type="caution">
    <text evidence="6">The sequence shown here is derived from an EMBL/GenBank/DDBJ whole genome shotgun (WGS) entry which is preliminary data.</text>
</comment>
<gene>
    <name evidence="4 6" type="primary">lptA</name>
    <name evidence="6" type="ORF">F7Q92_14390</name>
</gene>
<proteinExistence type="inferred from homology"/>
<name>A0A643FAP6_IDEDE</name>
<dbReference type="InterPro" id="IPR014340">
    <property type="entry name" value="LptA"/>
</dbReference>
<evidence type="ECO:0000313" key="6">
    <source>
        <dbReference type="EMBL" id="KAB0579704.1"/>
    </source>
</evidence>
<dbReference type="EMBL" id="VZPB01000036">
    <property type="protein sequence ID" value="KAB0579704.1"/>
    <property type="molecule type" value="Genomic_DNA"/>
</dbReference>
<dbReference type="GO" id="GO:0009279">
    <property type="term" value="C:cell outer membrane"/>
    <property type="evidence" value="ECO:0007669"/>
    <property type="project" value="TreeGrafter"/>
</dbReference>
<keyword evidence="7" id="KW-1185">Reference proteome</keyword>
<protein>
    <recommendedName>
        <fullName evidence="4">Lipopolysaccharide export system protein LptA</fullName>
    </recommendedName>
</protein>
<organism evidence="6 7">
    <name type="scientific">Ideonella dechloratans</name>
    <dbReference type="NCBI Taxonomy" id="36863"/>
    <lineage>
        <taxon>Bacteria</taxon>
        <taxon>Pseudomonadati</taxon>
        <taxon>Pseudomonadota</taxon>
        <taxon>Betaproteobacteria</taxon>
        <taxon>Burkholderiales</taxon>
        <taxon>Sphaerotilaceae</taxon>
        <taxon>Ideonella</taxon>
    </lineage>
</organism>
<evidence type="ECO:0000256" key="2">
    <source>
        <dbReference type="ARBA" id="ARBA00022729"/>
    </source>
</evidence>
<feature type="signal peptide" evidence="4">
    <location>
        <begin position="1"/>
        <end position="29"/>
    </location>
</feature>
<reference evidence="6 7" key="1">
    <citation type="submission" date="2019-09" db="EMBL/GenBank/DDBJ databases">
        <title>Draft genome sequences of 48 bacterial type strains from the CCUG.</title>
        <authorList>
            <person name="Tunovic T."/>
            <person name="Pineiro-Iglesias B."/>
            <person name="Unosson C."/>
            <person name="Inganas E."/>
            <person name="Ohlen M."/>
            <person name="Cardew S."/>
            <person name="Jensie-Markopoulos S."/>
            <person name="Salva-Serra F."/>
            <person name="Jaen-Luchoro D."/>
            <person name="Karlsson R."/>
            <person name="Svensson-Stadler L."/>
            <person name="Chun J."/>
            <person name="Moore E."/>
        </authorList>
    </citation>
    <scope>NUCLEOTIDE SEQUENCE [LARGE SCALE GENOMIC DNA]</scope>
    <source>
        <strain evidence="6 7">CCUG 30977</strain>
    </source>
</reference>
<keyword evidence="1 4" id="KW-0813">Transport</keyword>
<feature type="chain" id="PRO_5029073878" description="Lipopolysaccharide export system protein LptA" evidence="4">
    <location>
        <begin position="30"/>
        <end position="209"/>
    </location>
</feature>
<evidence type="ECO:0000313" key="7">
    <source>
        <dbReference type="Proteomes" id="UP000430120"/>
    </source>
</evidence>
<dbReference type="GO" id="GO:0043165">
    <property type="term" value="P:Gram-negative-bacterium-type cell outer membrane assembly"/>
    <property type="evidence" value="ECO:0007669"/>
    <property type="project" value="UniProtKB-UniRule"/>
</dbReference>
<comment type="subunit">
    <text evidence="4">Component of the lipopolysaccharide transport and assembly complex.</text>
</comment>
<evidence type="ECO:0000256" key="3">
    <source>
        <dbReference type="ARBA" id="ARBA00022764"/>
    </source>
</evidence>
<dbReference type="OrthoDB" id="5294855at2"/>
<dbReference type="NCBIfam" id="TIGR03002">
    <property type="entry name" value="outer_YhbN_LptA"/>
    <property type="match status" value="1"/>
</dbReference>
<dbReference type="Proteomes" id="UP000430120">
    <property type="component" value="Unassembled WGS sequence"/>
</dbReference>
<keyword evidence="2 4" id="KW-0732">Signal</keyword>